<accession>A0A1L9P4R5</accession>
<protein>
    <submittedName>
        <fullName evidence="2">Uncharacterized protein</fullName>
    </submittedName>
</protein>
<proteinExistence type="predicted"/>
<keyword evidence="3" id="KW-1185">Reference proteome</keyword>
<dbReference type="AlphaFoldDB" id="A0A1L9P4R5"/>
<reference evidence="3" key="1">
    <citation type="journal article" date="2017" name="Genome Biol.">
        <title>Comparative genomics reveals high biological diversity and specific adaptations in the industrially and medically important fungal genus Aspergillus.</title>
        <authorList>
            <person name="de Vries R.P."/>
            <person name="Riley R."/>
            <person name="Wiebenga A."/>
            <person name="Aguilar-Osorio G."/>
            <person name="Amillis S."/>
            <person name="Uchima C.A."/>
            <person name="Anderluh G."/>
            <person name="Asadollahi M."/>
            <person name="Askin M."/>
            <person name="Barry K."/>
            <person name="Battaglia E."/>
            <person name="Bayram O."/>
            <person name="Benocci T."/>
            <person name="Braus-Stromeyer S.A."/>
            <person name="Caldana C."/>
            <person name="Canovas D."/>
            <person name="Cerqueira G.C."/>
            <person name="Chen F."/>
            <person name="Chen W."/>
            <person name="Choi C."/>
            <person name="Clum A."/>
            <person name="Dos Santos R.A."/>
            <person name="Damasio A.R."/>
            <person name="Diallinas G."/>
            <person name="Emri T."/>
            <person name="Fekete E."/>
            <person name="Flipphi M."/>
            <person name="Freyberg S."/>
            <person name="Gallo A."/>
            <person name="Gournas C."/>
            <person name="Habgood R."/>
            <person name="Hainaut M."/>
            <person name="Harispe M.L."/>
            <person name="Henrissat B."/>
            <person name="Hilden K.S."/>
            <person name="Hope R."/>
            <person name="Hossain A."/>
            <person name="Karabika E."/>
            <person name="Karaffa L."/>
            <person name="Karanyi Z."/>
            <person name="Krasevec N."/>
            <person name="Kuo A."/>
            <person name="Kusch H."/>
            <person name="LaButti K."/>
            <person name="Lagendijk E.L."/>
            <person name="Lapidus A."/>
            <person name="Levasseur A."/>
            <person name="Lindquist E."/>
            <person name="Lipzen A."/>
            <person name="Logrieco A.F."/>
            <person name="MacCabe A."/>
            <person name="Maekelae M.R."/>
            <person name="Malavazi I."/>
            <person name="Melin P."/>
            <person name="Meyer V."/>
            <person name="Mielnichuk N."/>
            <person name="Miskei M."/>
            <person name="Molnar A.P."/>
            <person name="Mule G."/>
            <person name="Ngan C.Y."/>
            <person name="Orejas M."/>
            <person name="Orosz E."/>
            <person name="Ouedraogo J.P."/>
            <person name="Overkamp K.M."/>
            <person name="Park H.-S."/>
            <person name="Perrone G."/>
            <person name="Piumi F."/>
            <person name="Punt P.J."/>
            <person name="Ram A.F."/>
            <person name="Ramon A."/>
            <person name="Rauscher S."/>
            <person name="Record E."/>
            <person name="Riano-Pachon D.M."/>
            <person name="Robert V."/>
            <person name="Roehrig J."/>
            <person name="Ruller R."/>
            <person name="Salamov A."/>
            <person name="Salih N.S."/>
            <person name="Samson R.A."/>
            <person name="Sandor E."/>
            <person name="Sanguinetti M."/>
            <person name="Schuetze T."/>
            <person name="Sepcic K."/>
            <person name="Shelest E."/>
            <person name="Sherlock G."/>
            <person name="Sophianopoulou V."/>
            <person name="Squina F.M."/>
            <person name="Sun H."/>
            <person name="Susca A."/>
            <person name="Todd R.B."/>
            <person name="Tsang A."/>
            <person name="Unkles S.E."/>
            <person name="van de Wiele N."/>
            <person name="van Rossen-Uffink D."/>
            <person name="Oliveira J.V."/>
            <person name="Vesth T.C."/>
            <person name="Visser J."/>
            <person name="Yu J.-H."/>
            <person name="Zhou M."/>
            <person name="Andersen M.R."/>
            <person name="Archer D.B."/>
            <person name="Baker S.E."/>
            <person name="Benoit I."/>
            <person name="Brakhage A.A."/>
            <person name="Braus G.H."/>
            <person name="Fischer R."/>
            <person name="Frisvad J.C."/>
            <person name="Goldman G.H."/>
            <person name="Houbraken J."/>
            <person name="Oakley B."/>
            <person name="Pocsi I."/>
            <person name="Scazzocchio C."/>
            <person name="Seiboth B."/>
            <person name="vanKuyk P.A."/>
            <person name="Wortman J."/>
            <person name="Dyer P.S."/>
            <person name="Grigoriev I.V."/>
        </authorList>
    </citation>
    <scope>NUCLEOTIDE SEQUENCE [LARGE SCALE GENOMIC DNA]</scope>
    <source>
        <strain evidence="3">CBS 583.65</strain>
    </source>
</reference>
<organism evidence="2 3">
    <name type="scientific">Aspergillus versicolor CBS 583.65</name>
    <dbReference type="NCBI Taxonomy" id="1036611"/>
    <lineage>
        <taxon>Eukaryota</taxon>
        <taxon>Fungi</taxon>
        <taxon>Dikarya</taxon>
        <taxon>Ascomycota</taxon>
        <taxon>Pezizomycotina</taxon>
        <taxon>Eurotiomycetes</taxon>
        <taxon>Eurotiomycetidae</taxon>
        <taxon>Eurotiales</taxon>
        <taxon>Aspergillaceae</taxon>
        <taxon>Aspergillus</taxon>
        <taxon>Aspergillus subgen. Nidulantes</taxon>
    </lineage>
</organism>
<dbReference type="RefSeq" id="XP_040662280.1">
    <property type="nucleotide sequence ID" value="XM_040809554.1"/>
</dbReference>
<dbReference type="VEuPathDB" id="FungiDB:ASPVEDRAFT_23524"/>
<dbReference type="GeneID" id="63725065"/>
<sequence length="118" mass="12975">MSQLVTPSSPSSPAETIARKNDGANTTRHGTRWNQACSLRAMDSEATTDATIDRRSTWFNSLFRFVSSIALWLHQCPPTSSMHDLAVKTPTLSTPTAAKLRGSSAQRRSHWSSSDRQA</sequence>
<evidence type="ECO:0000313" key="3">
    <source>
        <dbReference type="Proteomes" id="UP000184073"/>
    </source>
</evidence>
<evidence type="ECO:0000256" key="1">
    <source>
        <dbReference type="SAM" id="MobiDB-lite"/>
    </source>
</evidence>
<gene>
    <name evidence="2" type="ORF">ASPVEDRAFT_23524</name>
</gene>
<feature type="region of interest" description="Disordered" evidence="1">
    <location>
        <begin position="93"/>
        <end position="118"/>
    </location>
</feature>
<feature type="compositionally biased region" description="Polar residues" evidence="1">
    <location>
        <begin position="1"/>
        <end position="14"/>
    </location>
</feature>
<dbReference type="EMBL" id="KV878125">
    <property type="protein sequence ID" value="OJI96517.1"/>
    <property type="molecule type" value="Genomic_DNA"/>
</dbReference>
<feature type="compositionally biased region" description="Polar residues" evidence="1">
    <location>
        <begin position="23"/>
        <end position="32"/>
    </location>
</feature>
<name>A0A1L9P4R5_ASPVE</name>
<evidence type="ECO:0000313" key="2">
    <source>
        <dbReference type="EMBL" id="OJI96517.1"/>
    </source>
</evidence>
<feature type="compositionally biased region" description="Low complexity" evidence="1">
    <location>
        <begin position="103"/>
        <end position="118"/>
    </location>
</feature>
<dbReference type="Proteomes" id="UP000184073">
    <property type="component" value="Unassembled WGS sequence"/>
</dbReference>
<feature type="region of interest" description="Disordered" evidence="1">
    <location>
        <begin position="1"/>
        <end position="32"/>
    </location>
</feature>